<dbReference type="NCBIfam" id="NF037961">
    <property type="entry name" value="RodA_shape"/>
    <property type="match status" value="2"/>
</dbReference>
<feature type="transmembrane region" description="Helical" evidence="13">
    <location>
        <begin position="143"/>
        <end position="160"/>
    </location>
</feature>
<feature type="transmembrane region" description="Helical" evidence="13">
    <location>
        <begin position="206"/>
        <end position="223"/>
    </location>
</feature>
<feature type="transmembrane region" description="Helical" evidence="13">
    <location>
        <begin position="411"/>
        <end position="438"/>
    </location>
</feature>
<dbReference type="PANTHER" id="PTHR30474">
    <property type="entry name" value="CELL CYCLE PROTEIN"/>
    <property type="match status" value="1"/>
</dbReference>
<dbReference type="InterPro" id="IPR001182">
    <property type="entry name" value="FtsW/RodA"/>
</dbReference>
<reference evidence="14" key="1">
    <citation type="journal article" date="2020" name="Int. J. Syst. Evol. Microbiol.">
        <title>Aquipluma nitroreducens gen. nov. sp. nov., a novel facultatively anaerobic bacterium isolated from a freshwater lake.</title>
        <authorList>
            <person name="Watanabe M."/>
            <person name="Kojima H."/>
            <person name="Fukui M."/>
        </authorList>
    </citation>
    <scope>NUCLEOTIDE SEQUENCE</scope>
    <source>
        <strain evidence="14">MeG22</strain>
    </source>
</reference>
<keyword evidence="15" id="KW-1185">Reference proteome</keyword>
<protein>
    <recommendedName>
        <fullName evidence="12">Cell wall polymerase</fullName>
    </recommendedName>
    <alternativeName>
        <fullName evidence="11">Peptidoglycan polymerase</fullName>
    </alternativeName>
</protein>
<dbReference type="GO" id="GO:0032153">
    <property type="term" value="C:cell division site"/>
    <property type="evidence" value="ECO:0007669"/>
    <property type="project" value="TreeGrafter"/>
</dbReference>
<feature type="transmembrane region" description="Helical" evidence="13">
    <location>
        <begin position="378"/>
        <end position="399"/>
    </location>
</feature>
<evidence type="ECO:0000256" key="13">
    <source>
        <dbReference type="SAM" id="Phobius"/>
    </source>
</evidence>
<feature type="transmembrane region" description="Helical" evidence="13">
    <location>
        <begin position="285"/>
        <end position="305"/>
    </location>
</feature>
<evidence type="ECO:0000313" key="14">
    <source>
        <dbReference type="EMBL" id="BBE19329.1"/>
    </source>
</evidence>
<dbReference type="GO" id="GO:0071555">
    <property type="term" value="P:cell wall organization"/>
    <property type="evidence" value="ECO:0007669"/>
    <property type="project" value="UniProtKB-KW"/>
</dbReference>
<evidence type="ECO:0000256" key="6">
    <source>
        <dbReference type="ARBA" id="ARBA00022960"/>
    </source>
</evidence>
<keyword evidence="8 13" id="KW-1133">Transmembrane helix</keyword>
<dbReference type="GO" id="GO:0009252">
    <property type="term" value="P:peptidoglycan biosynthetic process"/>
    <property type="evidence" value="ECO:0007669"/>
    <property type="project" value="UniProtKB-KW"/>
</dbReference>
<evidence type="ECO:0000256" key="10">
    <source>
        <dbReference type="ARBA" id="ARBA00023316"/>
    </source>
</evidence>
<dbReference type="InterPro" id="IPR018365">
    <property type="entry name" value="Cell_cycle_FtsW-rel_CS"/>
</dbReference>
<feature type="transmembrane region" description="Helical" evidence="13">
    <location>
        <begin position="444"/>
        <end position="465"/>
    </location>
</feature>
<feature type="transmembrane region" description="Helical" evidence="13">
    <location>
        <begin position="230"/>
        <end position="251"/>
    </location>
</feature>
<gene>
    <name evidence="14" type="ORF">AQPE_3514</name>
</gene>
<dbReference type="GO" id="GO:0008360">
    <property type="term" value="P:regulation of cell shape"/>
    <property type="evidence" value="ECO:0007669"/>
    <property type="project" value="UniProtKB-KW"/>
</dbReference>
<keyword evidence="5 13" id="KW-0812">Transmembrane</keyword>
<feature type="transmembrane region" description="Helical" evidence="13">
    <location>
        <begin position="53"/>
        <end position="69"/>
    </location>
</feature>
<dbReference type="GO" id="GO:0016757">
    <property type="term" value="F:glycosyltransferase activity"/>
    <property type="evidence" value="ECO:0007669"/>
    <property type="project" value="UniProtKB-KW"/>
</dbReference>
<feature type="transmembrane region" description="Helical" evidence="13">
    <location>
        <begin position="13"/>
        <end position="32"/>
    </location>
</feature>
<keyword evidence="7" id="KW-0573">Peptidoglycan synthesis</keyword>
<keyword evidence="10" id="KW-0961">Cell wall biogenesis/degradation</keyword>
<evidence type="ECO:0000256" key="8">
    <source>
        <dbReference type="ARBA" id="ARBA00022989"/>
    </source>
</evidence>
<feature type="transmembrane region" description="Helical" evidence="13">
    <location>
        <begin position="75"/>
        <end position="96"/>
    </location>
</feature>
<keyword evidence="9 13" id="KW-0472">Membrane</keyword>
<evidence type="ECO:0000313" key="15">
    <source>
        <dbReference type="Proteomes" id="UP001193389"/>
    </source>
</evidence>
<evidence type="ECO:0000256" key="4">
    <source>
        <dbReference type="ARBA" id="ARBA00022679"/>
    </source>
</evidence>
<keyword evidence="6" id="KW-0133">Cell shape</keyword>
<evidence type="ECO:0000256" key="7">
    <source>
        <dbReference type="ARBA" id="ARBA00022984"/>
    </source>
</evidence>
<dbReference type="Proteomes" id="UP001193389">
    <property type="component" value="Chromosome"/>
</dbReference>
<accession>A0A5K7SCX9</accession>
<dbReference type="PANTHER" id="PTHR30474:SF1">
    <property type="entry name" value="PEPTIDOGLYCAN GLYCOSYLTRANSFERASE MRDB"/>
    <property type="match status" value="1"/>
</dbReference>
<evidence type="ECO:0000256" key="9">
    <source>
        <dbReference type="ARBA" id="ARBA00023136"/>
    </source>
</evidence>
<keyword evidence="2" id="KW-1003">Cell membrane</keyword>
<feature type="transmembrane region" description="Helical" evidence="13">
    <location>
        <begin position="181"/>
        <end position="200"/>
    </location>
</feature>
<dbReference type="AlphaFoldDB" id="A0A5K7SCX9"/>
<comment type="subcellular location">
    <subcellularLocation>
        <location evidence="1">Membrane</location>
        <topology evidence="1">Multi-pass membrane protein</topology>
    </subcellularLocation>
</comment>
<dbReference type="InterPro" id="IPR011923">
    <property type="entry name" value="RodA/MrdB"/>
</dbReference>
<organism evidence="14 15">
    <name type="scientific">Aquipluma nitroreducens</name>
    <dbReference type="NCBI Taxonomy" id="2010828"/>
    <lineage>
        <taxon>Bacteria</taxon>
        <taxon>Pseudomonadati</taxon>
        <taxon>Bacteroidota</taxon>
        <taxon>Bacteroidia</taxon>
        <taxon>Marinilabiliales</taxon>
        <taxon>Prolixibacteraceae</taxon>
        <taxon>Aquipluma</taxon>
    </lineage>
</organism>
<keyword evidence="4" id="KW-0808">Transferase</keyword>
<evidence type="ECO:0000256" key="12">
    <source>
        <dbReference type="ARBA" id="ARBA00033270"/>
    </source>
</evidence>
<dbReference type="Pfam" id="PF01098">
    <property type="entry name" value="FTSW_RODA_SPOVE"/>
    <property type="match status" value="2"/>
</dbReference>
<dbReference type="PROSITE" id="PS00428">
    <property type="entry name" value="FTSW_RODA_SPOVE"/>
    <property type="match status" value="1"/>
</dbReference>
<evidence type="ECO:0000256" key="1">
    <source>
        <dbReference type="ARBA" id="ARBA00004141"/>
    </source>
</evidence>
<evidence type="ECO:0000256" key="11">
    <source>
        <dbReference type="ARBA" id="ARBA00032370"/>
    </source>
</evidence>
<name>A0A5K7SCX9_9BACT</name>
<dbReference type="GO" id="GO:0005886">
    <property type="term" value="C:plasma membrane"/>
    <property type="evidence" value="ECO:0007669"/>
    <property type="project" value="TreeGrafter"/>
</dbReference>
<evidence type="ECO:0000256" key="2">
    <source>
        <dbReference type="ARBA" id="ARBA00022475"/>
    </source>
</evidence>
<evidence type="ECO:0000256" key="3">
    <source>
        <dbReference type="ARBA" id="ARBA00022676"/>
    </source>
</evidence>
<sequence length="475" mass="53191">MEKKNNVWENVDWITIGIYLAMMLIGWINIYAAVYNEEHKSIFDSTQQYGKQLMWIGAAIFIAVLMINTDSKFFVAFAFPIYIAIIFLLILVPFIGTTINGAKSWIQIGGFLLQPSEFMKMATSLALARYISSYNFKMHSWKSLLTMAGILFVPVGLIFLQNDTGSAIVFGVFLLVLYREGLNGIVLFFTFLIALVFILTMVLDPLPTIIILTVAAFLINYLLKKKLQRTLIGIAVFTGIFGSLWLLNSILGGSVSSVFFILVAAIITSGLFFTWAILLHKRSLAILIGIYLGSVLFSVSVDYVFHNIMEEHQRNRINELLGIQTDIHGTGYHVNQSKIAIGSGGFFGKGFLQGTQTKFDFVPEQSTDFIFCTVGEEWGFLGSVTVIGLFLGLLMRLIYLAERNRSKFSRVYGYCVASILFFHFAINIGMTIGLAPVVGIPLPFFSYGGSSLWSFTLLLFVFIRLDASRFEQLSF</sequence>
<evidence type="ECO:0000256" key="5">
    <source>
        <dbReference type="ARBA" id="ARBA00022692"/>
    </source>
</evidence>
<dbReference type="NCBIfam" id="TIGR02210">
    <property type="entry name" value="rodA_shape"/>
    <property type="match status" value="1"/>
</dbReference>
<dbReference type="KEGG" id="anf:AQPE_3514"/>
<dbReference type="RefSeq" id="WP_318347584.1">
    <property type="nucleotide sequence ID" value="NZ_AP018694.1"/>
</dbReference>
<dbReference type="GO" id="GO:0015648">
    <property type="term" value="F:lipid-linked peptidoglycan transporter activity"/>
    <property type="evidence" value="ECO:0007669"/>
    <property type="project" value="TreeGrafter"/>
</dbReference>
<keyword evidence="3" id="KW-0328">Glycosyltransferase</keyword>
<feature type="transmembrane region" description="Helical" evidence="13">
    <location>
        <begin position="257"/>
        <end position="278"/>
    </location>
</feature>
<proteinExistence type="predicted"/>
<dbReference type="GO" id="GO:0051301">
    <property type="term" value="P:cell division"/>
    <property type="evidence" value="ECO:0007669"/>
    <property type="project" value="InterPro"/>
</dbReference>
<dbReference type="EMBL" id="AP018694">
    <property type="protein sequence ID" value="BBE19329.1"/>
    <property type="molecule type" value="Genomic_DNA"/>
</dbReference>